<dbReference type="Pfam" id="PF01966">
    <property type="entry name" value="HD"/>
    <property type="match status" value="1"/>
</dbReference>
<dbReference type="SUPFAM" id="SSF109604">
    <property type="entry name" value="HD-domain/PDEase-like"/>
    <property type="match status" value="1"/>
</dbReference>
<dbReference type="InterPro" id="IPR036612">
    <property type="entry name" value="KH_dom_type_1_sf"/>
</dbReference>
<comment type="similarity">
    <text evidence="5">Belongs to the RNase Y family.</text>
</comment>
<keyword evidence="3 5" id="KW-0378">Hydrolase</keyword>
<comment type="function">
    <text evidence="5">Endoribonuclease that initiates mRNA decay.</text>
</comment>
<keyword evidence="7" id="KW-0175">Coiled coil</keyword>
<dbReference type="InterPro" id="IPR022711">
    <property type="entry name" value="RNase_Y_N"/>
</dbReference>
<dbReference type="CDD" id="cd00077">
    <property type="entry name" value="HDc"/>
    <property type="match status" value="1"/>
</dbReference>
<organism evidence="9 10">
    <name type="scientific">Candidatus Wolfebacteria bacterium RIFCSPLOWO2_01_FULL_45_19</name>
    <dbReference type="NCBI Taxonomy" id="1802557"/>
    <lineage>
        <taxon>Bacteria</taxon>
        <taxon>Candidatus Wolfeibacteriota</taxon>
    </lineage>
</organism>
<dbReference type="Proteomes" id="UP000178946">
    <property type="component" value="Unassembled WGS sequence"/>
</dbReference>
<dbReference type="SMART" id="SM00322">
    <property type="entry name" value="KH"/>
    <property type="match status" value="1"/>
</dbReference>
<dbReference type="SUPFAM" id="SSF54791">
    <property type="entry name" value="Eukaryotic type KH-domain (KH-domain type I)"/>
    <property type="match status" value="1"/>
</dbReference>
<evidence type="ECO:0000313" key="10">
    <source>
        <dbReference type="Proteomes" id="UP000178946"/>
    </source>
</evidence>
<keyword evidence="4 5" id="KW-0694">RNA-binding</keyword>
<keyword evidence="1 5" id="KW-0540">Nuclease</keyword>
<sequence length="509" mass="57510">MFTQITPLEGGLVLAVGIAVGYLIRHFVVRSRAKTLEQKVNLELESAKKEAQEIVAQAKDKSLQLIEDAKNDERERKAQLARMEERVLKYEKDAERRADELRTREAALETDMNKVKLAKAETDEKLEKAIKIAEKTAGFTKEEARNLIIKNVEDSHRQELAQILQKLENERREEVEKRSLSIITTAVQRYARSHVSEITTSVFHIPSEDLKGKIIGREGRNVRTLERLTGVEFIIDETPEAIVISSFDPVRREIAKMALEKLIKDGRIQPAKIEEKVEEARKELEKKMYEIGEAAAFEVGVLDLPKEVIQLIGRLHFRTSFGQNVLTHSIEMAYISAMLAAELGANVEVAKRGALVHDIGKAIDHEVQGTHVELGRKLLKKYGVDDAIIDAMQSHHEDYPYATPESYIVTAADVLSAARPGARRGTVENYIKRLEDLEKIAGQFEGVKMSYAISAGRELRVFVVPEKIDDFGALQLAKNIANKIQTDLRYPGEIKVNVIREMRAVEYAR</sequence>
<dbReference type="Pfam" id="PF12072">
    <property type="entry name" value="RNase_Y_N"/>
    <property type="match status" value="1"/>
</dbReference>
<evidence type="ECO:0000259" key="8">
    <source>
        <dbReference type="PROSITE" id="PS51831"/>
    </source>
</evidence>
<evidence type="ECO:0000256" key="4">
    <source>
        <dbReference type="ARBA" id="ARBA00022884"/>
    </source>
</evidence>
<dbReference type="PROSITE" id="PS50084">
    <property type="entry name" value="KH_TYPE_1"/>
    <property type="match status" value="1"/>
</dbReference>
<dbReference type="InterPro" id="IPR003607">
    <property type="entry name" value="HD/PDEase_dom"/>
</dbReference>
<keyword evidence="5" id="KW-1003">Cell membrane</keyword>
<evidence type="ECO:0000256" key="2">
    <source>
        <dbReference type="ARBA" id="ARBA00022759"/>
    </source>
</evidence>
<keyword evidence="2 5" id="KW-0255">Endonuclease</keyword>
<dbReference type="GO" id="GO:0003723">
    <property type="term" value="F:RNA binding"/>
    <property type="evidence" value="ECO:0007669"/>
    <property type="project" value="UniProtKB-UniRule"/>
</dbReference>
<dbReference type="Pfam" id="PF00013">
    <property type="entry name" value="KH_1"/>
    <property type="match status" value="1"/>
</dbReference>
<protein>
    <recommendedName>
        <fullName evidence="5 6">Ribonuclease Y</fullName>
        <shortName evidence="5">RNase Y</shortName>
        <ecNumber evidence="5 6">3.1.-.-</ecNumber>
    </recommendedName>
</protein>
<evidence type="ECO:0000256" key="1">
    <source>
        <dbReference type="ARBA" id="ARBA00022722"/>
    </source>
</evidence>
<evidence type="ECO:0000256" key="5">
    <source>
        <dbReference type="HAMAP-Rule" id="MF_00335"/>
    </source>
</evidence>
<keyword evidence="5" id="KW-0812">Transmembrane</keyword>
<dbReference type="SMART" id="SM00471">
    <property type="entry name" value="HDc"/>
    <property type="match status" value="1"/>
</dbReference>
<dbReference type="EMBL" id="MGIR01000005">
    <property type="protein sequence ID" value="OGM90982.1"/>
    <property type="molecule type" value="Genomic_DNA"/>
</dbReference>
<feature type="coiled-coil region" evidence="7">
    <location>
        <begin position="37"/>
        <end position="111"/>
    </location>
</feature>
<comment type="subcellular location">
    <subcellularLocation>
        <location evidence="5">Cell membrane</location>
        <topology evidence="5">Single-pass membrane protein</topology>
    </subcellularLocation>
</comment>
<feature type="domain" description="HD" evidence="8">
    <location>
        <begin position="325"/>
        <end position="418"/>
    </location>
</feature>
<dbReference type="InterPro" id="IPR004088">
    <property type="entry name" value="KH_dom_type_1"/>
</dbReference>
<dbReference type="Gene3D" id="3.30.1370.10">
    <property type="entry name" value="K Homology domain, type 1"/>
    <property type="match status" value="1"/>
</dbReference>
<evidence type="ECO:0000313" key="9">
    <source>
        <dbReference type="EMBL" id="OGM90982.1"/>
    </source>
</evidence>
<keyword evidence="5" id="KW-1133">Transmembrane helix</keyword>
<dbReference type="NCBIfam" id="TIGR03319">
    <property type="entry name" value="RNase_Y"/>
    <property type="match status" value="1"/>
</dbReference>
<comment type="caution">
    <text evidence="9">The sequence shown here is derived from an EMBL/GenBank/DDBJ whole genome shotgun (WGS) entry which is preliminary data.</text>
</comment>
<dbReference type="STRING" id="1802557.A3A20_00150"/>
<dbReference type="PANTHER" id="PTHR12826:SF15">
    <property type="entry name" value="RIBONUCLEASE Y"/>
    <property type="match status" value="1"/>
</dbReference>
<feature type="transmembrane region" description="Helical" evidence="5">
    <location>
        <begin position="12"/>
        <end position="29"/>
    </location>
</feature>
<dbReference type="PROSITE" id="PS51831">
    <property type="entry name" value="HD"/>
    <property type="match status" value="1"/>
</dbReference>
<dbReference type="HAMAP" id="MF_00335">
    <property type="entry name" value="RNase_Y"/>
    <property type="match status" value="1"/>
</dbReference>
<keyword evidence="5" id="KW-0472">Membrane</keyword>
<dbReference type="CDD" id="cd22431">
    <property type="entry name" value="KH-I_RNaseY"/>
    <property type="match status" value="1"/>
</dbReference>
<dbReference type="InterPro" id="IPR006675">
    <property type="entry name" value="HDIG_dom"/>
</dbReference>
<evidence type="ECO:0000256" key="6">
    <source>
        <dbReference type="NCBIfam" id="TIGR03319"/>
    </source>
</evidence>
<evidence type="ECO:0000256" key="7">
    <source>
        <dbReference type="SAM" id="Coils"/>
    </source>
</evidence>
<dbReference type="GO" id="GO:0004521">
    <property type="term" value="F:RNA endonuclease activity"/>
    <property type="evidence" value="ECO:0007669"/>
    <property type="project" value="UniProtKB-UniRule"/>
</dbReference>
<name>A0A1F8DRB5_9BACT</name>
<dbReference type="InterPro" id="IPR004087">
    <property type="entry name" value="KH_dom"/>
</dbReference>
<dbReference type="GO" id="GO:0006402">
    <property type="term" value="P:mRNA catabolic process"/>
    <property type="evidence" value="ECO:0007669"/>
    <property type="project" value="UniProtKB-UniRule"/>
</dbReference>
<dbReference type="PANTHER" id="PTHR12826">
    <property type="entry name" value="RIBONUCLEASE Y"/>
    <property type="match status" value="1"/>
</dbReference>
<dbReference type="EC" id="3.1.-.-" evidence="5 6"/>
<reference evidence="9 10" key="1">
    <citation type="journal article" date="2016" name="Nat. Commun.">
        <title>Thousands of microbial genomes shed light on interconnected biogeochemical processes in an aquifer system.</title>
        <authorList>
            <person name="Anantharaman K."/>
            <person name="Brown C.T."/>
            <person name="Hug L.A."/>
            <person name="Sharon I."/>
            <person name="Castelle C.J."/>
            <person name="Probst A.J."/>
            <person name="Thomas B.C."/>
            <person name="Singh A."/>
            <person name="Wilkins M.J."/>
            <person name="Karaoz U."/>
            <person name="Brodie E.L."/>
            <person name="Williams K.H."/>
            <person name="Hubbard S.S."/>
            <person name="Banfield J.F."/>
        </authorList>
    </citation>
    <scope>NUCLEOTIDE SEQUENCE [LARGE SCALE GENOMIC DNA]</scope>
</reference>
<proteinExistence type="inferred from homology"/>
<dbReference type="InterPro" id="IPR006674">
    <property type="entry name" value="HD_domain"/>
</dbReference>
<dbReference type="GO" id="GO:0005886">
    <property type="term" value="C:plasma membrane"/>
    <property type="evidence" value="ECO:0007669"/>
    <property type="project" value="UniProtKB-SubCell"/>
</dbReference>
<dbReference type="InterPro" id="IPR017705">
    <property type="entry name" value="Ribonuclease_Y"/>
</dbReference>
<dbReference type="Gene3D" id="1.10.3210.10">
    <property type="entry name" value="Hypothetical protein af1432"/>
    <property type="match status" value="1"/>
</dbReference>
<dbReference type="GO" id="GO:0016787">
    <property type="term" value="F:hydrolase activity"/>
    <property type="evidence" value="ECO:0007669"/>
    <property type="project" value="UniProtKB-KW"/>
</dbReference>
<dbReference type="AlphaFoldDB" id="A0A1F8DRB5"/>
<dbReference type="NCBIfam" id="TIGR00277">
    <property type="entry name" value="HDIG"/>
    <property type="match status" value="1"/>
</dbReference>
<gene>
    <name evidence="5" type="primary">rny</name>
    <name evidence="9" type="ORF">A3A20_00150</name>
</gene>
<evidence type="ECO:0000256" key="3">
    <source>
        <dbReference type="ARBA" id="ARBA00022801"/>
    </source>
</evidence>
<accession>A0A1F8DRB5</accession>